<proteinExistence type="predicted"/>
<sequence>MNIIKKALFRFKFRLSDEITYGKKYGPAMTMTRKEDARLYFEICVEHCMRHGKTREEAEKIERANIGYWAGYYDRETAARVYEVFDFDHPLFGAINNWPTPEEAFAMGKKIGVNTRTPEEEKHWRKV</sequence>
<evidence type="ECO:0000313" key="1">
    <source>
        <dbReference type="EMBL" id="KKK90461.1"/>
    </source>
</evidence>
<organism evidence="1">
    <name type="scientific">marine sediment metagenome</name>
    <dbReference type="NCBI Taxonomy" id="412755"/>
    <lineage>
        <taxon>unclassified sequences</taxon>
        <taxon>metagenomes</taxon>
        <taxon>ecological metagenomes</taxon>
    </lineage>
</organism>
<accession>A0A0F9C1D6</accession>
<dbReference type="EMBL" id="LAZR01049094">
    <property type="protein sequence ID" value="KKK90461.1"/>
    <property type="molecule type" value="Genomic_DNA"/>
</dbReference>
<dbReference type="AlphaFoldDB" id="A0A0F9C1D6"/>
<protein>
    <submittedName>
        <fullName evidence="1">Uncharacterized protein</fullName>
    </submittedName>
</protein>
<reference evidence="1" key="1">
    <citation type="journal article" date="2015" name="Nature">
        <title>Complex archaea that bridge the gap between prokaryotes and eukaryotes.</title>
        <authorList>
            <person name="Spang A."/>
            <person name="Saw J.H."/>
            <person name="Jorgensen S.L."/>
            <person name="Zaremba-Niedzwiedzka K."/>
            <person name="Martijn J."/>
            <person name="Lind A.E."/>
            <person name="van Eijk R."/>
            <person name="Schleper C."/>
            <person name="Guy L."/>
            <person name="Ettema T.J."/>
        </authorList>
    </citation>
    <scope>NUCLEOTIDE SEQUENCE</scope>
</reference>
<gene>
    <name evidence="1" type="ORF">LCGC14_2722780</name>
</gene>
<comment type="caution">
    <text evidence="1">The sequence shown here is derived from an EMBL/GenBank/DDBJ whole genome shotgun (WGS) entry which is preliminary data.</text>
</comment>
<name>A0A0F9C1D6_9ZZZZ</name>